<dbReference type="Gene3D" id="1.10.1470.10">
    <property type="entry name" value="YjbJ"/>
    <property type="match status" value="1"/>
</dbReference>
<evidence type="ECO:0000256" key="1">
    <source>
        <dbReference type="ARBA" id="ARBA00009129"/>
    </source>
</evidence>
<reference evidence="3 4" key="1">
    <citation type="submission" date="2023-01" db="EMBL/GenBank/DDBJ databases">
        <title>Cultivation and genomic characterization of new, ubiquitous marine nitrite-oxidizing bacteria from the Nitrospirales.</title>
        <authorList>
            <person name="Mueller A.J."/>
            <person name="Daebeler A."/>
            <person name="Herbold C.W."/>
            <person name="Kirkegaard R.H."/>
            <person name="Daims H."/>
        </authorList>
    </citation>
    <scope>NUCLEOTIDE SEQUENCE [LARGE SCALE GENOMIC DNA]</scope>
    <source>
        <strain evidence="3 4">VA</strain>
    </source>
</reference>
<dbReference type="InterPro" id="IPR008462">
    <property type="entry name" value="CsbD"/>
</dbReference>
<proteinExistence type="inferred from homology"/>
<name>A0AA96GH26_9BACT</name>
<dbReference type="InterPro" id="IPR050423">
    <property type="entry name" value="UPF0337_stress_rsp"/>
</dbReference>
<sequence>MQKGFIHKVYNEDQFNGNWKQLKGALKENWGEFTDDDLLAIEGRTDRFEGKLQERYGERKEEVRAWVDEWLENHPYDSREQKN</sequence>
<dbReference type="RefSeq" id="WP_312647049.1">
    <property type="nucleotide sequence ID" value="NZ_CP116967.1"/>
</dbReference>
<organism evidence="3 4">
    <name type="scientific">Candidatus Nitrospira allomarina</name>
    <dbReference type="NCBI Taxonomy" id="3020900"/>
    <lineage>
        <taxon>Bacteria</taxon>
        <taxon>Pseudomonadati</taxon>
        <taxon>Nitrospirota</taxon>
        <taxon>Nitrospiria</taxon>
        <taxon>Nitrospirales</taxon>
        <taxon>Nitrospiraceae</taxon>
        <taxon>Nitrospira</taxon>
    </lineage>
</organism>
<dbReference type="Pfam" id="PF05532">
    <property type="entry name" value="CsbD"/>
    <property type="match status" value="1"/>
</dbReference>
<evidence type="ECO:0000313" key="3">
    <source>
        <dbReference type="EMBL" id="WNM60130.1"/>
    </source>
</evidence>
<protein>
    <submittedName>
        <fullName evidence="3">CsbD family protein</fullName>
    </submittedName>
</protein>
<dbReference type="AlphaFoldDB" id="A0AA96GH26"/>
<evidence type="ECO:0000313" key="4">
    <source>
        <dbReference type="Proteomes" id="UP001302719"/>
    </source>
</evidence>
<keyword evidence="4" id="KW-1185">Reference proteome</keyword>
<dbReference type="EMBL" id="CP116967">
    <property type="protein sequence ID" value="WNM60130.1"/>
    <property type="molecule type" value="Genomic_DNA"/>
</dbReference>
<feature type="domain" description="CsbD-like" evidence="2">
    <location>
        <begin position="13"/>
        <end position="64"/>
    </location>
</feature>
<comment type="similarity">
    <text evidence="1">Belongs to the UPF0337 (CsbD) family.</text>
</comment>
<accession>A0AA96GH26</accession>
<dbReference type="PANTHER" id="PTHR34977">
    <property type="entry name" value="UPF0337 PROTEIN YJBJ"/>
    <property type="match status" value="1"/>
</dbReference>
<dbReference type="KEGG" id="nall:PP769_11350"/>
<gene>
    <name evidence="3" type="ORF">PP769_11350</name>
</gene>
<dbReference type="PANTHER" id="PTHR34977:SF1">
    <property type="entry name" value="UPF0337 PROTEIN YJBJ"/>
    <property type="match status" value="1"/>
</dbReference>
<dbReference type="InterPro" id="IPR036629">
    <property type="entry name" value="YjbJ_sf"/>
</dbReference>
<dbReference type="SUPFAM" id="SSF69047">
    <property type="entry name" value="Hypothetical protein YjbJ"/>
    <property type="match status" value="1"/>
</dbReference>
<dbReference type="Proteomes" id="UP001302719">
    <property type="component" value="Chromosome"/>
</dbReference>
<evidence type="ECO:0000259" key="2">
    <source>
        <dbReference type="Pfam" id="PF05532"/>
    </source>
</evidence>